<reference evidence="2 3" key="1">
    <citation type="journal article" date="2021" name="J. Hered.">
        <title>A chromosome-level genome assembly of the parasitoid wasp, Cotesia glomerata (Hymenoptera: Braconidae).</title>
        <authorList>
            <person name="Pinto B.J."/>
            <person name="Weis J.J."/>
            <person name="Gamble T."/>
            <person name="Ode P.J."/>
            <person name="Paul R."/>
            <person name="Zaspel J.M."/>
        </authorList>
    </citation>
    <scope>NUCLEOTIDE SEQUENCE [LARGE SCALE GENOMIC DNA]</scope>
    <source>
        <strain evidence="2">CgM1</strain>
    </source>
</reference>
<evidence type="ECO:0000313" key="2">
    <source>
        <dbReference type="EMBL" id="KAH0558221.1"/>
    </source>
</evidence>
<accession>A0AAV7IT20</accession>
<comment type="caution">
    <text evidence="2">The sequence shown here is derived from an EMBL/GenBank/DDBJ whole genome shotgun (WGS) entry which is preliminary data.</text>
</comment>
<dbReference type="Proteomes" id="UP000826195">
    <property type="component" value="Unassembled WGS sequence"/>
</dbReference>
<sequence>MLVILLVLIVRFVLETAGQDIPITSNMQDIISLVHEVGDIASGNDPVQAKLNELSKRIKKLSSSFEPTSENELWQIVIIVPRETDLRARMNQLGSYISRVSFHFKVYERISKSNSKFKYNVNQFIDTATSMRDGDIIEMLNQMHRLFTGSQESLLLVAASGFAKWTIYKSWSLMMLESTHNIILSLEKFPVISR</sequence>
<name>A0AAV7IT20_COTGL</name>
<protein>
    <recommendedName>
        <fullName evidence="4">Venom protein</fullName>
    </recommendedName>
</protein>
<organism evidence="2 3">
    <name type="scientific">Cotesia glomerata</name>
    <name type="common">Lepidopteran parasitic wasp</name>
    <name type="synonym">Apanteles glomeratus</name>
    <dbReference type="NCBI Taxonomy" id="32391"/>
    <lineage>
        <taxon>Eukaryota</taxon>
        <taxon>Metazoa</taxon>
        <taxon>Ecdysozoa</taxon>
        <taxon>Arthropoda</taxon>
        <taxon>Hexapoda</taxon>
        <taxon>Insecta</taxon>
        <taxon>Pterygota</taxon>
        <taxon>Neoptera</taxon>
        <taxon>Endopterygota</taxon>
        <taxon>Hymenoptera</taxon>
        <taxon>Apocrita</taxon>
        <taxon>Ichneumonoidea</taxon>
        <taxon>Braconidae</taxon>
        <taxon>Microgastrinae</taxon>
        <taxon>Cotesia</taxon>
    </lineage>
</organism>
<dbReference type="EMBL" id="JAHXZJ010000747">
    <property type="protein sequence ID" value="KAH0558221.1"/>
    <property type="molecule type" value="Genomic_DNA"/>
</dbReference>
<gene>
    <name evidence="2" type="ORF">KQX54_014965</name>
</gene>
<feature type="chain" id="PRO_5043742514" description="Venom protein" evidence="1">
    <location>
        <begin position="19"/>
        <end position="194"/>
    </location>
</feature>
<proteinExistence type="predicted"/>
<evidence type="ECO:0000256" key="1">
    <source>
        <dbReference type="SAM" id="SignalP"/>
    </source>
</evidence>
<keyword evidence="1" id="KW-0732">Signal</keyword>
<keyword evidence="3" id="KW-1185">Reference proteome</keyword>
<evidence type="ECO:0008006" key="4">
    <source>
        <dbReference type="Google" id="ProtNLM"/>
    </source>
</evidence>
<feature type="signal peptide" evidence="1">
    <location>
        <begin position="1"/>
        <end position="18"/>
    </location>
</feature>
<dbReference type="AlphaFoldDB" id="A0AAV7IT20"/>
<evidence type="ECO:0000313" key="3">
    <source>
        <dbReference type="Proteomes" id="UP000826195"/>
    </source>
</evidence>